<proteinExistence type="inferred from homology"/>
<dbReference type="EMBL" id="CP144698">
    <property type="protein sequence ID" value="WVZ16952.1"/>
    <property type="molecule type" value="Genomic_DNA"/>
</dbReference>
<dbReference type="GO" id="GO:0004650">
    <property type="term" value="F:polygalacturonase activity"/>
    <property type="evidence" value="ECO:0007669"/>
    <property type="project" value="InterPro"/>
</dbReference>
<dbReference type="Proteomes" id="UP001374535">
    <property type="component" value="Chromosome 3"/>
</dbReference>
<dbReference type="Gene3D" id="2.160.20.10">
    <property type="entry name" value="Single-stranded right-handed beta-helix, Pectin lyase-like"/>
    <property type="match status" value="3"/>
</dbReference>
<dbReference type="SUPFAM" id="SSF51126">
    <property type="entry name" value="Pectin lyase-like"/>
    <property type="match status" value="3"/>
</dbReference>
<dbReference type="InterPro" id="IPR012334">
    <property type="entry name" value="Pectin_lyas_fold"/>
</dbReference>
<comment type="subcellular location">
    <subcellularLocation>
        <location evidence="1">Secreted</location>
        <location evidence="1">Cell wall</location>
    </subcellularLocation>
</comment>
<keyword evidence="4" id="KW-0964">Secreted</keyword>
<evidence type="ECO:0000313" key="10">
    <source>
        <dbReference type="EMBL" id="WVZ16952.1"/>
    </source>
</evidence>
<protein>
    <recommendedName>
        <fullName evidence="12">Polygalacturonase</fullName>
    </recommendedName>
</protein>
<accession>A0AAQ3S4D9</accession>
<evidence type="ECO:0000256" key="3">
    <source>
        <dbReference type="ARBA" id="ARBA00022512"/>
    </source>
</evidence>
<keyword evidence="5 9" id="KW-0378">Hydrolase</keyword>
<evidence type="ECO:0000256" key="7">
    <source>
        <dbReference type="ARBA" id="ARBA00023316"/>
    </source>
</evidence>
<evidence type="ECO:0000256" key="1">
    <source>
        <dbReference type="ARBA" id="ARBA00004191"/>
    </source>
</evidence>
<comment type="similarity">
    <text evidence="2 9">Belongs to the glycosyl hydrolase 28 family.</text>
</comment>
<evidence type="ECO:0000256" key="5">
    <source>
        <dbReference type="ARBA" id="ARBA00022801"/>
    </source>
</evidence>
<keyword evidence="3" id="KW-0134">Cell wall</keyword>
<dbReference type="Pfam" id="PF00295">
    <property type="entry name" value="Glyco_hydro_28"/>
    <property type="match status" value="3"/>
</dbReference>
<dbReference type="InterPro" id="IPR011050">
    <property type="entry name" value="Pectin_lyase_fold/virulence"/>
</dbReference>
<dbReference type="PANTHER" id="PTHR31375">
    <property type="match status" value="1"/>
</dbReference>
<dbReference type="AlphaFoldDB" id="A0AAQ3S4D9"/>
<evidence type="ECO:0000256" key="9">
    <source>
        <dbReference type="RuleBase" id="RU361169"/>
    </source>
</evidence>
<gene>
    <name evidence="10" type="ORF">V8G54_009934</name>
</gene>
<dbReference type="SMART" id="SM00710">
    <property type="entry name" value="PbH1"/>
    <property type="match status" value="12"/>
</dbReference>
<sequence length="1181" mass="127282">MDYGALGDGTTDDSNAISNAWQGMCGEEEPATLLIPSNKIFLVKRLNLNGPCKAPNVGIKFEGKIVAPSMNEWVGDSSTWIQIFYVNGLTIEAEGGIIDGNGSTWWEKCRTCRRPTSLRFHSCNGLTVKSLSMSNSPGAHISVNGCIGALFSQINIHSPPKSPNTDGFDIANSKNIVIEDSTLATGDDCIAINGGSSYINATRLFCIGGHGISSIGSLGRNKSYETVEEVHIQNCSFIGTTNGARIKTWPGGSGYARKIMFEEIILQDAQNSIIIDQYYGIKTLSEVEDDAVRVSEVTYRGFNGTSASEKAIDLNCTPSGCFNITLDQIYIVSSKSSKHAYAFCKNIVNGTIGCTVPKAISNAWQDMCREEGPATLLIPSNKIFLVKRLNLNGPCKAPNVGIKFEGKIVAPSMNEWVGDSSTWIQIFNVNGLTIDAYGGIIDGNGSTWWEKCRTCRRPTSLGFQSCNGLTVKSLSMSNSPQAHIAVNGCDGALFSHINISSPPKSPNTDGFDIANSKNIVIEDSTLATGDDCIAINGGSSYINATRLFCIGGHGISSIGSLGRNKSHETVEEVHVQNCSFIGTTNGARIKTWPGGSGYARKITFEEIILQDAQNSIIIDQYYGIKTLSGVENDAVRVSEVTYRGFNGTSASEKAINLNCSPSGCFNITMDQIYIVSSKSSKHAFAFCKNIVNGTIGSTIPKKNTYNVIDYGAHGDGKSDDSRAFESAWKDTCGTKGTPTLIIPQKGVFLLKGIAFNGPCSATKINIKLEGKIVAPRKDEGLKGRSNLIEITNVTNLSIDGSGGSIDGYGSSWWDCIPCGRPTILRFKFCNDLSVSHVTITNSPKAHIRINNCEKATFSDIRIDSPGDSYNTDGIDIFASKNILIEDSTIRCGDDCIAISDGSSYINATRIACGPGHGIRDGSHETVEEVYVKNCSFSNTTNGARIKTAPGGSGYARHITFEDIRLMHVMNPIIIDQTYGSKISKSKGLDVSDVTFRGFNGTSASDEAITLNCGLPGCSNIENEFLVPATMPVEQLHPLILISIARKEATTERATTHTVPLTGSSTSNFLDHLLPSQTSTSIRELVSWSRLVKRYATAIREISLLKEMQHRNIECGGRHLNNSCADQEYYMAGEGEEEGDDDRKGICLDGERAKTNNNLSKCNIAAEIQSPSCENLRGAPNK</sequence>
<feature type="active site" evidence="8">
    <location>
        <position position="553"/>
    </location>
</feature>
<dbReference type="PROSITE" id="PS00502">
    <property type="entry name" value="POLYGALACTURONASE"/>
    <property type="match status" value="2"/>
</dbReference>
<evidence type="ECO:0000256" key="4">
    <source>
        <dbReference type="ARBA" id="ARBA00022525"/>
    </source>
</evidence>
<keyword evidence="11" id="KW-1185">Reference proteome</keyword>
<reference evidence="10 11" key="1">
    <citation type="journal article" date="2023" name="Life. Sci Alliance">
        <title>Evolutionary insights into 3D genome organization and epigenetic landscape of Vigna mungo.</title>
        <authorList>
            <person name="Junaid A."/>
            <person name="Singh B."/>
            <person name="Bhatia S."/>
        </authorList>
    </citation>
    <scope>NUCLEOTIDE SEQUENCE [LARGE SCALE GENOMIC DNA]</scope>
    <source>
        <strain evidence="10">Urdbean</strain>
    </source>
</reference>
<evidence type="ECO:0000313" key="11">
    <source>
        <dbReference type="Proteomes" id="UP001374535"/>
    </source>
</evidence>
<keyword evidence="7" id="KW-0961">Cell wall biogenesis/degradation</keyword>
<evidence type="ECO:0000256" key="2">
    <source>
        <dbReference type="ARBA" id="ARBA00008834"/>
    </source>
</evidence>
<organism evidence="10 11">
    <name type="scientific">Vigna mungo</name>
    <name type="common">Black gram</name>
    <name type="synonym">Phaseolus mungo</name>
    <dbReference type="NCBI Taxonomy" id="3915"/>
    <lineage>
        <taxon>Eukaryota</taxon>
        <taxon>Viridiplantae</taxon>
        <taxon>Streptophyta</taxon>
        <taxon>Embryophyta</taxon>
        <taxon>Tracheophyta</taxon>
        <taxon>Spermatophyta</taxon>
        <taxon>Magnoliopsida</taxon>
        <taxon>eudicotyledons</taxon>
        <taxon>Gunneridae</taxon>
        <taxon>Pentapetalae</taxon>
        <taxon>rosids</taxon>
        <taxon>fabids</taxon>
        <taxon>Fabales</taxon>
        <taxon>Fabaceae</taxon>
        <taxon>Papilionoideae</taxon>
        <taxon>50 kb inversion clade</taxon>
        <taxon>NPAAA clade</taxon>
        <taxon>indigoferoid/millettioid clade</taxon>
        <taxon>Phaseoleae</taxon>
        <taxon>Vigna</taxon>
    </lineage>
</organism>
<name>A0AAQ3S4D9_VIGMU</name>
<dbReference type="InterPro" id="IPR000743">
    <property type="entry name" value="Glyco_hydro_28"/>
</dbReference>
<keyword evidence="6 9" id="KW-0326">Glycosidase</keyword>
<evidence type="ECO:0000256" key="6">
    <source>
        <dbReference type="ARBA" id="ARBA00023295"/>
    </source>
</evidence>
<feature type="active site" evidence="8">
    <location>
        <position position="210"/>
    </location>
</feature>
<dbReference type="GO" id="GO:0005975">
    <property type="term" value="P:carbohydrate metabolic process"/>
    <property type="evidence" value="ECO:0007669"/>
    <property type="project" value="InterPro"/>
</dbReference>
<dbReference type="InterPro" id="IPR006626">
    <property type="entry name" value="PbH1"/>
</dbReference>
<evidence type="ECO:0000256" key="8">
    <source>
        <dbReference type="PROSITE-ProRule" id="PRU10052"/>
    </source>
</evidence>
<evidence type="ECO:0008006" key="12">
    <source>
        <dbReference type="Google" id="ProtNLM"/>
    </source>
</evidence>
<dbReference type="GO" id="GO:0071555">
    <property type="term" value="P:cell wall organization"/>
    <property type="evidence" value="ECO:0007669"/>
    <property type="project" value="UniProtKB-KW"/>
</dbReference>